<name>A0A8D8HA05_CULPI</name>
<evidence type="ECO:0000256" key="1">
    <source>
        <dbReference type="SAM" id="MobiDB-lite"/>
    </source>
</evidence>
<sequence>MVTVSGVAGTPRNGTARTLGRRRWQRQRRRRRLLATTVHRPTFRTSAVTEEAETQSELRGLRALQDADPCSTRCDGSTKRPQTALPASQPAGSLDVQMARAKGLRAQSIDITTHAYYEVTD</sequence>
<evidence type="ECO:0000313" key="2">
    <source>
        <dbReference type="EMBL" id="CAG6530672.1"/>
    </source>
</evidence>
<proteinExistence type="predicted"/>
<feature type="compositionally biased region" description="Basic residues" evidence="1">
    <location>
        <begin position="19"/>
        <end position="29"/>
    </location>
</feature>
<dbReference type="EMBL" id="HBUE01309000">
    <property type="protein sequence ID" value="CAG6582505.1"/>
    <property type="molecule type" value="Transcribed_RNA"/>
</dbReference>
<protein>
    <submittedName>
        <fullName evidence="2">(northern house mosquito) hypothetical protein</fullName>
    </submittedName>
</protein>
<accession>A0A8D8HA05</accession>
<dbReference type="AlphaFoldDB" id="A0A8D8HA05"/>
<dbReference type="EMBL" id="HBUE01202812">
    <property type="protein sequence ID" value="CAG6530672.1"/>
    <property type="molecule type" value="Transcribed_RNA"/>
</dbReference>
<dbReference type="EMBL" id="HBUE01044005">
    <property type="protein sequence ID" value="CAG6461914.1"/>
    <property type="molecule type" value="Transcribed_RNA"/>
</dbReference>
<feature type="region of interest" description="Disordered" evidence="1">
    <location>
        <begin position="67"/>
        <end position="93"/>
    </location>
</feature>
<feature type="region of interest" description="Disordered" evidence="1">
    <location>
        <begin position="1"/>
        <end position="29"/>
    </location>
</feature>
<organism evidence="2">
    <name type="scientific">Culex pipiens</name>
    <name type="common">House mosquito</name>
    <dbReference type="NCBI Taxonomy" id="7175"/>
    <lineage>
        <taxon>Eukaryota</taxon>
        <taxon>Metazoa</taxon>
        <taxon>Ecdysozoa</taxon>
        <taxon>Arthropoda</taxon>
        <taxon>Hexapoda</taxon>
        <taxon>Insecta</taxon>
        <taxon>Pterygota</taxon>
        <taxon>Neoptera</taxon>
        <taxon>Endopterygota</taxon>
        <taxon>Diptera</taxon>
        <taxon>Nematocera</taxon>
        <taxon>Culicoidea</taxon>
        <taxon>Culicidae</taxon>
        <taxon>Culicinae</taxon>
        <taxon>Culicini</taxon>
        <taxon>Culex</taxon>
        <taxon>Culex</taxon>
    </lineage>
</organism>
<reference evidence="2" key="1">
    <citation type="submission" date="2021-05" db="EMBL/GenBank/DDBJ databases">
        <authorList>
            <person name="Alioto T."/>
            <person name="Alioto T."/>
            <person name="Gomez Garrido J."/>
        </authorList>
    </citation>
    <scope>NUCLEOTIDE SEQUENCE</scope>
</reference>